<dbReference type="PROSITE" id="PS00122">
    <property type="entry name" value="CARBOXYLESTERASE_B_1"/>
    <property type="match status" value="1"/>
</dbReference>
<dbReference type="AlphaFoldDB" id="A0A4Y7U0M0"/>
<dbReference type="Proteomes" id="UP000298030">
    <property type="component" value="Unassembled WGS sequence"/>
</dbReference>
<evidence type="ECO:0000313" key="6">
    <source>
        <dbReference type="Proteomes" id="UP000298030"/>
    </source>
</evidence>
<dbReference type="EC" id="3.1.1.-" evidence="3"/>
<reference evidence="5 6" key="1">
    <citation type="journal article" date="2019" name="Nat. Ecol. Evol.">
        <title>Megaphylogeny resolves global patterns of mushroom evolution.</title>
        <authorList>
            <person name="Varga T."/>
            <person name="Krizsan K."/>
            <person name="Foldi C."/>
            <person name="Dima B."/>
            <person name="Sanchez-Garcia M."/>
            <person name="Sanchez-Ramirez S."/>
            <person name="Szollosi G.J."/>
            <person name="Szarkandi J.G."/>
            <person name="Papp V."/>
            <person name="Albert L."/>
            <person name="Andreopoulos W."/>
            <person name="Angelini C."/>
            <person name="Antonin V."/>
            <person name="Barry K.W."/>
            <person name="Bougher N.L."/>
            <person name="Buchanan P."/>
            <person name="Buyck B."/>
            <person name="Bense V."/>
            <person name="Catcheside P."/>
            <person name="Chovatia M."/>
            <person name="Cooper J."/>
            <person name="Damon W."/>
            <person name="Desjardin D."/>
            <person name="Finy P."/>
            <person name="Geml J."/>
            <person name="Haridas S."/>
            <person name="Hughes K."/>
            <person name="Justo A."/>
            <person name="Karasinski D."/>
            <person name="Kautmanova I."/>
            <person name="Kiss B."/>
            <person name="Kocsube S."/>
            <person name="Kotiranta H."/>
            <person name="LaButti K.M."/>
            <person name="Lechner B.E."/>
            <person name="Liimatainen K."/>
            <person name="Lipzen A."/>
            <person name="Lukacs Z."/>
            <person name="Mihaltcheva S."/>
            <person name="Morgado L.N."/>
            <person name="Niskanen T."/>
            <person name="Noordeloos M.E."/>
            <person name="Ohm R.A."/>
            <person name="Ortiz-Santana B."/>
            <person name="Ovrebo C."/>
            <person name="Racz N."/>
            <person name="Riley R."/>
            <person name="Savchenko A."/>
            <person name="Shiryaev A."/>
            <person name="Soop K."/>
            <person name="Spirin V."/>
            <person name="Szebenyi C."/>
            <person name="Tomsovsky M."/>
            <person name="Tulloss R.E."/>
            <person name="Uehling J."/>
            <person name="Grigoriev I.V."/>
            <person name="Vagvolgyi C."/>
            <person name="Papp T."/>
            <person name="Martin F.M."/>
            <person name="Miettinen O."/>
            <person name="Hibbett D.S."/>
            <person name="Nagy L.G."/>
        </authorList>
    </citation>
    <scope>NUCLEOTIDE SEQUENCE [LARGE SCALE GENOMIC DNA]</scope>
    <source>
        <strain evidence="5 6">FP101781</strain>
    </source>
</reference>
<dbReference type="STRING" id="71717.A0A4Y7U0M0"/>
<feature type="domain" description="Carboxylesterase type B" evidence="4">
    <location>
        <begin position="30"/>
        <end position="372"/>
    </location>
</feature>
<dbReference type="InterPro" id="IPR019826">
    <property type="entry name" value="Carboxylesterase_B_AS"/>
</dbReference>
<dbReference type="InterPro" id="IPR019819">
    <property type="entry name" value="Carboxylesterase_B_CS"/>
</dbReference>
<keyword evidence="3" id="KW-0732">Signal</keyword>
<evidence type="ECO:0000313" key="5">
    <source>
        <dbReference type="EMBL" id="TEB39970.1"/>
    </source>
</evidence>
<dbReference type="InterPro" id="IPR002018">
    <property type="entry name" value="CarbesteraseB"/>
</dbReference>
<evidence type="ECO:0000256" key="1">
    <source>
        <dbReference type="ARBA" id="ARBA00005964"/>
    </source>
</evidence>
<dbReference type="OrthoDB" id="408631at2759"/>
<accession>A0A4Y7U0M0</accession>
<comment type="similarity">
    <text evidence="1 3">Belongs to the type-B carboxylesterase/lipase family.</text>
</comment>
<feature type="chain" id="PRO_5021512193" description="Carboxylic ester hydrolase" evidence="3">
    <location>
        <begin position="19"/>
        <end position="553"/>
    </location>
</feature>
<feature type="signal peptide" evidence="3">
    <location>
        <begin position="1"/>
        <end position="18"/>
    </location>
</feature>
<evidence type="ECO:0000256" key="3">
    <source>
        <dbReference type="RuleBase" id="RU361235"/>
    </source>
</evidence>
<proteinExistence type="inferred from homology"/>
<protein>
    <recommendedName>
        <fullName evidence="3">Carboxylic ester hydrolase</fullName>
        <ecNumber evidence="3">3.1.1.-</ecNumber>
    </recommendedName>
</protein>
<dbReference type="GO" id="GO:0016787">
    <property type="term" value="F:hydrolase activity"/>
    <property type="evidence" value="ECO:0007669"/>
    <property type="project" value="UniProtKB-KW"/>
</dbReference>
<dbReference type="InterPro" id="IPR050309">
    <property type="entry name" value="Type-B_Carboxylest/Lipase"/>
</dbReference>
<name>A0A4Y7U0M0_COPMI</name>
<dbReference type="PROSITE" id="PS00941">
    <property type="entry name" value="CARBOXYLESTERASE_B_2"/>
    <property type="match status" value="1"/>
</dbReference>
<dbReference type="EMBL" id="QPFP01000001">
    <property type="protein sequence ID" value="TEB39970.1"/>
    <property type="molecule type" value="Genomic_DNA"/>
</dbReference>
<gene>
    <name evidence="5" type="ORF">FA13DRAFT_1769637</name>
</gene>
<dbReference type="InterPro" id="IPR029058">
    <property type="entry name" value="AB_hydrolase_fold"/>
</dbReference>
<dbReference type="SUPFAM" id="SSF53474">
    <property type="entry name" value="alpha/beta-Hydrolases"/>
    <property type="match status" value="1"/>
</dbReference>
<evidence type="ECO:0000259" key="4">
    <source>
        <dbReference type="Pfam" id="PF00135"/>
    </source>
</evidence>
<dbReference type="PANTHER" id="PTHR11559">
    <property type="entry name" value="CARBOXYLESTERASE"/>
    <property type="match status" value="1"/>
</dbReference>
<dbReference type="Gene3D" id="3.40.50.1820">
    <property type="entry name" value="alpha/beta hydrolase"/>
    <property type="match status" value="1"/>
</dbReference>
<organism evidence="5 6">
    <name type="scientific">Coprinellus micaceus</name>
    <name type="common">Glistening ink-cap mushroom</name>
    <name type="synonym">Coprinus micaceus</name>
    <dbReference type="NCBI Taxonomy" id="71717"/>
    <lineage>
        <taxon>Eukaryota</taxon>
        <taxon>Fungi</taxon>
        <taxon>Dikarya</taxon>
        <taxon>Basidiomycota</taxon>
        <taxon>Agaricomycotina</taxon>
        <taxon>Agaricomycetes</taxon>
        <taxon>Agaricomycetidae</taxon>
        <taxon>Agaricales</taxon>
        <taxon>Agaricineae</taxon>
        <taxon>Psathyrellaceae</taxon>
        <taxon>Coprinellus</taxon>
    </lineage>
</organism>
<evidence type="ECO:0000256" key="2">
    <source>
        <dbReference type="ARBA" id="ARBA00022801"/>
    </source>
</evidence>
<keyword evidence="2 3" id="KW-0378">Hydrolase</keyword>
<keyword evidence="6" id="KW-1185">Reference proteome</keyword>
<comment type="caution">
    <text evidence="5">The sequence shown here is derived from an EMBL/GenBank/DDBJ whole genome shotgun (WGS) entry which is preliminary data.</text>
</comment>
<dbReference type="Pfam" id="PF00135">
    <property type="entry name" value="COesterase"/>
    <property type="match status" value="1"/>
</dbReference>
<sequence>MVALILVALAFQAAVSSAVPTAFNEARAADPTVTASGGTFVGKADGTVQQFYGIPFAEPPVGDLRYRLPKGITSYTGTIKAQAYGPSCPQQAVSLPIVSGLAAEATDYLVNSIFGQVFPDSEDCLTLNIVKPATATATSNLPVLVWIFGGGFVLGSTSMYDGSAIVTKSQKLGQPVIFVSMNYRLSGLGFLASKEVREAGVGNLGLQDQREALRWIKRNIAQFGGDPSKVTIWGESAGAISAALQMVAYDANTEGLFRGAFMQSGATIPVGPVENGQIYYDFIVKETGCSGAGNTLDCLRTVPYTKLMAAIDKTPSIFAYQSLRLAWLPRTDGVFLTDNPMNLVQNGKVAKIPYVTGNCDDEGTLFSLSTLNVTTDAGFRGWVKNTFLPGLTDAQVNTIAEKYPANPSAGSPFDTGILNTITPQFKRIAAFQGDGVFQAPRRWFQRYTVGKQPSWAFISRRLKLLPVLGSAHATDLLNSFFLGQELQEYLIRFTNKLDPNSNSLLSFNWPQYDLTNKRVLVFRDGLIPQAIGKDDHREDAMDALNAITLTNPV</sequence>